<dbReference type="EMBL" id="CAXHTB010000011">
    <property type="protein sequence ID" value="CAL0314799.1"/>
    <property type="molecule type" value="Genomic_DNA"/>
</dbReference>
<accession>A0AAV1WZK4</accession>
<evidence type="ECO:0000313" key="3">
    <source>
        <dbReference type="EMBL" id="CAL0314800.1"/>
    </source>
</evidence>
<gene>
    <name evidence="2" type="ORF">LLUT_LOCUS15859</name>
    <name evidence="3" type="ORF">LLUT_LOCUS15860</name>
</gene>
<feature type="compositionally biased region" description="Basic and acidic residues" evidence="1">
    <location>
        <begin position="9"/>
        <end position="18"/>
    </location>
</feature>
<dbReference type="AlphaFoldDB" id="A0AAV1WZK4"/>
<dbReference type="Proteomes" id="UP001497480">
    <property type="component" value="Unassembled WGS sequence"/>
</dbReference>
<comment type="caution">
    <text evidence="3">The sequence shown here is derived from an EMBL/GenBank/DDBJ whole genome shotgun (WGS) entry which is preliminary data.</text>
</comment>
<organism evidence="3 4">
    <name type="scientific">Lupinus luteus</name>
    <name type="common">European yellow lupine</name>
    <dbReference type="NCBI Taxonomy" id="3873"/>
    <lineage>
        <taxon>Eukaryota</taxon>
        <taxon>Viridiplantae</taxon>
        <taxon>Streptophyta</taxon>
        <taxon>Embryophyta</taxon>
        <taxon>Tracheophyta</taxon>
        <taxon>Spermatophyta</taxon>
        <taxon>Magnoliopsida</taxon>
        <taxon>eudicotyledons</taxon>
        <taxon>Gunneridae</taxon>
        <taxon>Pentapetalae</taxon>
        <taxon>rosids</taxon>
        <taxon>fabids</taxon>
        <taxon>Fabales</taxon>
        <taxon>Fabaceae</taxon>
        <taxon>Papilionoideae</taxon>
        <taxon>50 kb inversion clade</taxon>
        <taxon>genistoids sensu lato</taxon>
        <taxon>core genistoids</taxon>
        <taxon>Genisteae</taxon>
        <taxon>Lupinus</taxon>
    </lineage>
</organism>
<dbReference type="EMBL" id="CAXHTB010000011">
    <property type="protein sequence ID" value="CAL0314800.1"/>
    <property type="molecule type" value="Genomic_DNA"/>
</dbReference>
<feature type="region of interest" description="Disordered" evidence="1">
    <location>
        <begin position="1"/>
        <end position="58"/>
    </location>
</feature>
<feature type="compositionally biased region" description="Basic and acidic residues" evidence="1">
    <location>
        <begin position="49"/>
        <end position="58"/>
    </location>
</feature>
<evidence type="ECO:0000313" key="4">
    <source>
        <dbReference type="Proteomes" id="UP001497480"/>
    </source>
</evidence>
<proteinExistence type="predicted"/>
<keyword evidence="4" id="KW-1185">Reference proteome</keyword>
<sequence>MVSLSNDMRGSEEAKKQEPASVTESIEKVVGESSDVVVTEESESAPPTELRKENVAVDKNQDESDVVILDSNVVPPVEEINAKQDIQVTDVAESIEKVVGESSDAVVTEESESAPPTELQKENVVVDKNQDESDVVILDSNVVPPVEETNVKQDIQVTDGKNTILAEELVDNGNLI</sequence>
<protein>
    <submittedName>
        <fullName evidence="3">Uncharacterized protein</fullName>
    </submittedName>
</protein>
<evidence type="ECO:0000256" key="1">
    <source>
        <dbReference type="SAM" id="MobiDB-lite"/>
    </source>
</evidence>
<reference evidence="3 4" key="1">
    <citation type="submission" date="2024-03" db="EMBL/GenBank/DDBJ databases">
        <authorList>
            <person name="Martinez-Hernandez J."/>
        </authorList>
    </citation>
    <scope>NUCLEOTIDE SEQUENCE [LARGE SCALE GENOMIC DNA]</scope>
</reference>
<feature type="region of interest" description="Disordered" evidence="1">
    <location>
        <begin position="102"/>
        <end position="122"/>
    </location>
</feature>
<name>A0AAV1WZK4_LUPLU</name>
<evidence type="ECO:0000313" key="2">
    <source>
        <dbReference type="EMBL" id="CAL0314799.1"/>
    </source>
</evidence>